<name>A0ABW7GYA1_9BURK</name>
<keyword evidence="3" id="KW-1185">Reference proteome</keyword>
<dbReference type="Proteomes" id="UP001606303">
    <property type="component" value="Unassembled WGS sequence"/>
</dbReference>
<protein>
    <submittedName>
        <fullName evidence="2">Uncharacterized protein</fullName>
    </submittedName>
</protein>
<evidence type="ECO:0000256" key="1">
    <source>
        <dbReference type="SAM" id="MobiDB-lite"/>
    </source>
</evidence>
<proteinExistence type="predicted"/>
<feature type="region of interest" description="Disordered" evidence="1">
    <location>
        <begin position="232"/>
        <end position="285"/>
    </location>
</feature>
<gene>
    <name evidence="2" type="ORF">ACG01O_10080</name>
</gene>
<dbReference type="EMBL" id="JBIGIB010000002">
    <property type="protein sequence ID" value="MFG6466954.1"/>
    <property type="molecule type" value="Genomic_DNA"/>
</dbReference>
<feature type="compositionally biased region" description="Gly residues" evidence="1">
    <location>
        <begin position="268"/>
        <end position="285"/>
    </location>
</feature>
<organism evidence="2 3">
    <name type="scientific">Pelomonas baiyunensis</name>
    <dbReference type="NCBI Taxonomy" id="3299026"/>
    <lineage>
        <taxon>Bacteria</taxon>
        <taxon>Pseudomonadati</taxon>
        <taxon>Pseudomonadota</taxon>
        <taxon>Betaproteobacteria</taxon>
        <taxon>Burkholderiales</taxon>
        <taxon>Sphaerotilaceae</taxon>
        <taxon>Roseateles</taxon>
    </lineage>
</organism>
<evidence type="ECO:0000313" key="2">
    <source>
        <dbReference type="EMBL" id="MFG6466954.1"/>
    </source>
</evidence>
<evidence type="ECO:0000313" key="3">
    <source>
        <dbReference type="Proteomes" id="UP001606303"/>
    </source>
</evidence>
<reference evidence="2 3" key="1">
    <citation type="submission" date="2024-08" db="EMBL/GenBank/DDBJ databases">
        <authorList>
            <person name="Lu H."/>
        </authorList>
    </citation>
    <scope>NUCLEOTIDE SEQUENCE [LARGE SCALE GENOMIC DNA]</scope>
    <source>
        <strain evidence="2 3">BYS87W</strain>
    </source>
</reference>
<sequence>MNSTTTTTTFSLTARISARMGAWWARHREPRRRAALRRRCPPATMAAGQIPPAVRAVWAQQAPDEFPGLAVDDAAWLRCSLGLAQFFEVCRIQAPHGACALPSKAADSVWHAWLAADAAGLADWQQRHFGRVFDHQETAALGAGPEDALACTWAGACRSEGVALLGPKLPLLFALDGLLRLPTGWAYRHEDGRLVHRQVDGFGRPSGDRVAHGATAGDRLVALGLMSQEELTVARRRQSSDSGGGSGGSSCGSSWSAAGGSSSDASSDGGGSSCGSSCGGGGGGD</sequence>
<accession>A0ABW7GYA1</accession>
<feature type="compositionally biased region" description="Low complexity" evidence="1">
    <location>
        <begin position="251"/>
        <end position="267"/>
    </location>
</feature>
<comment type="caution">
    <text evidence="2">The sequence shown here is derived from an EMBL/GenBank/DDBJ whole genome shotgun (WGS) entry which is preliminary data.</text>
</comment>
<dbReference type="RefSeq" id="WP_394384046.1">
    <property type="nucleotide sequence ID" value="NZ_JBIGIB010000002.1"/>
</dbReference>